<dbReference type="EMBL" id="CAJVPZ010010594">
    <property type="protein sequence ID" value="CAG8621167.1"/>
    <property type="molecule type" value="Genomic_DNA"/>
</dbReference>
<proteinExistence type="predicted"/>
<protein>
    <submittedName>
        <fullName evidence="1">4384_t:CDS:1</fullName>
    </submittedName>
</protein>
<name>A0A9N9D0V4_9GLOM</name>
<organism evidence="1 2">
    <name type="scientific">Racocetra fulgida</name>
    <dbReference type="NCBI Taxonomy" id="60492"/>
    <lineage>
        <taxon>Eukaryota</taxon>
        <taxon>Fungi</taxon>
        <taxon>Fungi incertae sedis</taxon>
        <taxon>Mucoromycota</taxon>
        <taxon>Glomeromycotina</taxon>
        <taxon>Glomeromycetes</taxon>
        <taxon>Diversisporales</taxon>
        <taxon>Gigasporaceae</taxon>
        <taxon>Racocetra</taxon>
    </lineage>
</organism>
<reference evidence="1" key="1">
    <citation type="submission" date="2021-06" db="EMBL/GenBank/DDBJ databases">
        <authorList>
            <person name="Kallberg Y."/>
            <person name="Tangrot J."/>
            <person name="Rosling A."/>
        </authorList>
    </citation>
    <scope>NUCLEOTIDE SEQUENCE</scope>
    <source>
        <strain evidence="1">IN212</strain>
    </source>
</reference>
<keyword evidence="2" id="KW-1185">Reference proteome</keyword>
<evidence type="ECO:0000313" key="1">
    <source>
        <dbReference type="EMBL" id="CAG8621167.1"/>
    </source>
</evidence>
<evidence type="ECO:0000313" key="2">
    <source>
        <dbReference type="Proteomes" id="UP000789396"/>
    </source>
</evidence>
<sequence>MSIESKISHLLDEFNLNDKIIGLATLNFNNFSFEYHYCAAHMINLAVMQGIEIASGTLYNGMSIELEAHLDIDSGYYLIALAIYNKLKEY</sequence>
<feature type="non-terminal residue" evidence="1">
    <location>
        <position position="90"/>
    </location>
</feature>
<comment type="caution">
    <text evidence="1">The sequence shown here is derived from an EMBL/GenBank/DDBJ whole genome shotgun (WGS) entry which is preliminary data.</text>
</comment>
<dbReference type="Proteomes" id="UP000789396">
    <property type="component" value="Unassembled WGS sequence"/>
</dbReference>
<accession>A0A9N9D0V4</accession>
<dbReference type="AlphaFoldDB" id="A0A9N9D0V4"/>
<gene>
    <name evidence="1" type="ORF">RFULGI_LOCUS7363</name>
</gene>